<evidence type="ECO:0000313" key="4">
    <source>
        <dbReference type="Proteomes" id="UP001305498"/>
    </source>
</evidence>
<dbReference type="AlphaFoldDB" id="A0AA97FJS4"/>
<keyword evidence="1" id="KW-0472">Membrane</keyword>
<feature type="transmembrane region" description="Helical" evidence="1">
    <location>
        <begin position="21"/>
        <end position="42"/>
    </location>
</feature>
<dbReference type="Pfam" id="PF07853">
    <property type="entry name" value="DUF1648"/>
    <property type="match status" value="1"/>
</dbReference>
<feature type="domain" description="DUF1648" evidence="2">
    <location>
        <begin position="28"/>
        <end position="69"/>
    </location>
</feature>
<reference evidence="3 4" key="1">
    <citation type="submission" date="2023-02" db="EMBL/GenBank/DDBJ databases">
        <title>Microbacterium betulae sp. nov., isolated from birch wood.</title>
        <authorList>
            <person name="Pasciak M."/>
            <person name="Pawlik K.J."/>
            <person name="Martynowski D."/>
            <person name="Laczmanski L."/>
            <person name="Ciekot J."/>
            <person name="Szponar B."/>
            <person name="Wojcik-Fatla A."/>
            <person name="Mackiewicz B."/>
            <person name="Farian E."/>
            <person name="Cholewa G."/>
            <person name="Cholewa A."/>
            <person name="Dutkiewicz J."/>
        </authorList>
    </citation>
    <scope>NUCLEOTIDE SEQUENCE [LARGE SCALE GENOMIC DNA]</scope>
    <source>
        <strain evidence="3 4">AB</strain>
    </source>
</reference>
<dbReference type="RefSeq" id="WP_317140827.1">
    <property type="nucleotide sequence ID" value="NZ_CP118157.1"/>
</dbReference>
<keyword evidence="1" id="KW-0812">Transmembrane</keyword>
<feature type="transmembrane region" description="Helical" evidence="1">
    <location>
        <begin position="194"/>
        <end position="213"/>
    </location>
</feature>
<evidence type="ECO:0000259" key="2">
    <source>
        <dbReference type="Pfam" id="PF07853"/>
    </source>
</evidence>
<sequence length="343" mass="36119">MSDDQTSERARAIRRFRWLGLYLPLAVFGAIAVVQLALLPLMPDPAATHWGLSGGPDGFAPAWIHPLMTVFIGAGISALIAGIALAEIGRPGRRVAYRLMAAVIWWEVGMLGVSFLGTVLVQVGLDDAQDAPSATGMLIAGLLVGIALGVAAWKLSIEPPVEDDESHVPAPVALSSSEQAVWLKTVTMARSGRLVLGAAVVLVLVLAAVTASLDLATSGRLSGGTWIVIGSFVLVAVLVLLGVVFRVRVDDSGLTVRAPIGWPRIHVPREEIRTAEVVSVNPMGEYGGWGWRYAAGNGWGVVMRAGEALRVTRTNGRVFTVTVEDAETGAALLGGLTQRRESA</sequence>
<feature type="transmembrane region" description="Helical" evidence="1">
    <location>
        <begin position="133"/>
        <end position="153"/>
    </location>
</feature>
<dbReference type="InterPro" id="IPR012867">
    <property type="entry name" value="DUF1648"/>
</dbReference>
<keyword evidence="1" id="KW-1133">Transmembrane helix</keyword>
<name>A0AA97FJS4_9MICO</name>
<gene>
    <name evidence="3" type="ORF">N8K70_06720</name>
</gene>
<feature type="transmembrane region" description="Helical" evidence="1">
    <location>
        <begin position="62"/>
        <end position="85"/>
    </location>
</feature>
<dbReference type="Proteomes" id="UP001305498">
    <property type="component" value="Chromosome"/>
</dbReference>
<accession>A0AA97FJS4</accession>
<proteinExistence type="predicted"/>
<dbReference type="EMBL" id="CP118157">
    <property type="protein sequence ID" value="WOF24355.1"/>
    <property type="molecule type" value="Genomic_DNA"/>
</dbReference>
<evidence type="ECO:0000256" key="1">
    <source>
        <dbReference type="SAM" id="Phobius"/>
    </source>
</evidence>
<dbReference type="KEGG" id="mbet:N8K70_06720"/>
<evidence type="ECO:0000313" key="3">
    <source>
        <dbReference type="EMBL" id="WOF24355.1"/>
    </source>
</evidence>
<feature type="transmembrane region" description="Helical" evidence="1">
    <location>
        <begin position="97"/>
        <end position="121"/>
    </location>
</feature>
<organism evidence="3 4">
    <name type="scientific">Microbacterium betulae</name>
    <dbReference type="NCBI Taxonomy" id="2981139"/>
    <lineage>
        <taxon>Bacteria</taxon>
        <taxon>Bacillati</taxon>
        <taxon>Actinomycetota</taxon>
        <taxon>Actinomycetes</taxon>
        <taxon>Micrococcales</taxon>
        <taxon>Microbacteriaceae</taxon>
        <taxon>Microbacterium</taxon>
    </lineage>
</organism>
<feature type="transmembrane region" description="Helical" evidence="1">
    <location>
        <begin position="225"/>
        <end position="247"/>
    </location>
</feature>
<protein>
    <submittedName>
        <fullName evidence="3">DUF1648 domain-containing protein</fullName>
    </submittedName>
</protein>
<keyword evidence="4" id="KW-1185">Reference proteome</keyword>